<dbReference type="Proteomes" id="UP001057402">
    <property type="component" value="Chromosome 4"/>
</dbReference>
<sequence>MEAKHKAGNYPTVSEVREELKALTNIGFPIFGAGVMDYIKNMATVACMGRLGSAELAGGALAIGFTNITGYSVLSGLASGIDPICSQAFGSNNSSLVNSIVRRSIVMLLLVSVLIGLLWINAERILLLLCQDPEIARMAGLYCSYALPDLAANSFLHPLRVYLRSRGTTWPLMWCSSLVTSAHILLVIFLSFTLELGLSGVAMSAFIANFISVFFLLIFLLLPHTDENAPLHLKTSLLSLEPRPVDPTPHVMEAWRTLLGLAITSCLGVCLEWWWYEFMTISAGYLQNARAALATAAIVIQTTSLLYTVPNALSASVSSRVGNELGAGRPAKARLATTVAISLAIMASLLGLVATSLGRRTWGRVFTVDSDVLRLTTTVLPLIGLCELGNCPQTTGCGVLRGSARPCTGASINLCSFYGVGAPVALFLAFTRKMGFQGLCYGLLAAQVVCAVSVLVAVYQTDWEEESVRAMELVSSDAAAAVLCLPQRGRNTKSSDNNLIRSLRRWK</sequence>
<keyword evidence="2" id="KW-1185">Reference proteome</keyword>
<name>A0ACB9R0R2_9MYRT</name>
<comment type="caution">
    <text evidence="1">The sequence shown here is derived from an EMBL/GenBank/DDBJ whole genome shotgun (WGS) entry which is preliminary data.</text>
</comment>
<evidence type="ECO:0000313" key="2">
    <source>
        <dbReference type="Proteomes" id="UP001057402"/>
    </source>
</evidence>
<dbReference type="EMBL" id="CM042883">
    <property type="protein sequence ID" value="KAI4372493.1"/>
    <property type="molecule type" value="Genomic_DNA"/>
</dbReference>
<proteinExistence type="predicted"/>
<protein>
    <submittedName>
        <fullName evidence="1">Uncharacterized protein</fullName>
    </submittedName>
</protein>
<evidence type="ECO:0000313" key="1">
    <source>
        <dbReference type="EMBL" id="KAI4372493.1"/>
    </source>
</evidence>
<reference evidence="2" key="1">
    <citation type="journal article" date="2023" name="Front. Plant Sci.">
        <title>Chromosomal-level genome assembly of Melastoma candidum provides insights into trichome evolution.</title>
        <authorList>
            <person name="Zhong Y."/>
            <person name="Wu W."/>
            <person name="Sun C."/>
            <person name="Zou P."/>
            <person name="Liu Y."/>
            <person name="Dai S."/>
            <person name="Zhou R."/>
        </authorList>
    </citation>
    <scope>NUCLEOTIDE SEQUENCE [LARGE SCALE GENOMIC DNA]</scope>
</reference>
<accession>A0ACB9R0R2</accession>
<organism evidence="1 2">
    <name type="scientific">Melastoma candidum</name>
    <dbReference type="NCBI Taxonomy" id="119954"/>
    <lineage>
        <taxon>Eukaryota</taxon>
        <taxon>Viridiplantae</taxon>
        <taxon>Streptophyta</taxon>
        <taxon>Embryophyta</taxon>
        <taxon>Tracheophyta</taxon>
        <taxon>Spermatophyta</taxon>
        <taxon>Magnoliopsida</taxon>
        <taxon>eudicotyledons</taxon>
        <taxon>Gunneridae</taxon>
        <taxon>Pentapetalae</taxon>
        <taxon>rosids</taxon>
        <taxon>malvids</taxon>
        <taxon>Myrtales</taxon>
        <taxon>Melastomataceae</taxon>
        <taxon>Melastomatoideae</taxon>
        <taxon>Melastomateae</taxon>
        <taxon>Melastoma</taxon>
    </lineage>
</organism>
<gene>
    <name evidence="1" type="ORF">MLD38_010715</name>
</gene>